<evidence type="ECO:0000313" key="2">
    <source>
        <dbReference type="Proteomes" id="UP000182444"/>
    </source>
</evidence>
<dbReference type="EMBL" id="CP017555">
    <property type="protein sequence ID" value="AOW03043.1"/>
    <property type="molecule type" value="Genomic_DNA"/>
</dbReference>
<organism evidence="1 2">
    <name type="scientific">Yarrowia lipolytica</name>
    <name type="common">Candida lipolytica</name>
    <dbReference type="NCBI Taxonomy" id="4952"/>
    <lineage>
        <taxon>Eukaryota</taxon>
        <taxon>Fungi</taxon>
        <taxon>Dikarya</taxon>
        <taxon>Ascomycota</taxon>
        <taxon>Saccharomycotina</taxon>
        <taxon>Dipodascomycetes</taxon>
        <taxon>Dipodascales</taxon>
        <taxon>Dipodascales incertae sedis</taxon>
        <taxon>Yarrowia</taxon>
    </lineage>
</organism>
<dbReference type="AlphaFoldDB" id="A0A1D8NBP0"/>
<sequence>MPTIPQQRPWVRSRPVVKTLAWVSLDCYTFLIRQSPLRCWRILQRRGKFSLCSAKTRALRFEKSQKGPRVDRYI</sequence>
<dbReference type="VEuPathDB" id="FungiDB:YALI1_C25513g"/>
<protein>
    <submittedName>
        <fullName evidence="1">Uncharacterized protein</fullName>
    </submittedName>
</protein>
<proteinExistence type="predicted"/>
<dbReference type="RefSeq" id="XP_068138559.1">
    <property type="nucleotide sequence ID" value="XM_068282458.1"/>
</dbReference>
<reference evidence="1 2" key="1">
    <citation type="journal article" date="2016" name="PLoS ONE">
        <title>Sequence Assembly of Yarrowia lipolytica Strain W29/CLIB89 Shows Transposable Element Diversity.</title>
        <authorList>
            <person name="Magnan C."/>
            <person name="Yu J."/>
            <person name="Chang I."/>
            <person name="Jahn E."/>
            <person name="Kanomata Y."/>
            <person name="Wu J."/>
            <person name="Zeller M."/>
            <person name="Oakes M."/>
            <person name="Baldi P."/>
            <person name="Sandmeyer S."/>
        </authorList>
    </citation>
    <scope>NUCLEOTIDE SEQUENCE [LARGE SCALE GENOMIC DNA]</scope>
    <source>
        <strain evidence="2">CLIB89(W29)</strain>
    </source>
</reference>
<accession>A0A1D8NBP0</accession>
<evidence type="ECO:0000313" key="1">
    <source>
        <dbReference type="EMBL" id="AOW03043.1"/>
    </source>
</evidence>
<gene>
    <name evidence="1" type="ORF">YALI1_C25513g</name>
</gene>
<name>A0A1D8NBP0_YARLL</name>
<dbReference type="Proteomes" id="UP000182444">
    <property type="component" value="Chromosome 1C"/>
</dbReference>
<dbReference type="GeneID" id="94583078"/>